<reference evidence="2" key="1">
    <citation type="submission" date="2021-02" db="EMBL/GenBank/DDBJ databases">
        <authorList>
            <person name="Nowell W R."/>
        </authorList>
    </citation>
    <scope>NUCLEOTIDE SEQUENCE</scope>
</reference>
<dbReference type="InterPro" id="IPR029071">
    <property type="entry name" value="Ubiquitin-like_domsf"/>
</dbReference>
<comment type="caution">
    <text evidence="2">The sequence shown here is derived from an EMBL/GenBank/DDBJ whole genome shotgun (WGS) entry which is preliminary data.</text>
</comment>
<dbReference type="Proteomes" id="UP000663868">
    <property type="component" value="Unassembled WGS sequence"/>
</dbReference>
<dbReference type="Gene3D" id="3.10.20.90">
    <property type="entry name" value="Phosphatidylinositol 3-kinase Catalytic Subunit, Chain A, domain 1"/>
    <property type="match status" value="1"/>
</dbReference>
<protein>
    <recommendedName>
        <fullName evidence="4">Ubiquitin-like domain-containing protein</fullName>
    </recommendedName>
</protein>
<name>A0A819C4K2_9BILA</name>
<accession>A0A819C4K2</accession>
<dbReference type="AlphaFoldDB" id="A0A819C4K2"/>
<dbReference type="Proteomes" id="UP000663860">
    <property type="component" value="Unassembled WGS sequence"/>
</dbReference>
<evidence type="ECO:0000313" key="1">
    <source>
        <dbReference type="EMBL" id="CAF0834897.1"/>
    </source>
</evidence>
<evidence type="ECO:0008006" key="4">
    <source>
        <dbReference type="Google" id="ProtNLM"/>
    </source>
</evidence>
<organism evidence="2 3">
    <name type="scientific">Adineta steineri</name>
    <dbReference type="NCBI Taxonomy" id="433720"/>
    <lineage>
        <taxon>Eukaryota</taxon>
        <taxon>Metazoa</taxon>
        <taxon>Spiralia</taxon>
        <taxon>Gnathifera</taxon>
        <taxon>Rotifera</taxon>
        <taxon>Eurotatoria</taxon>
        <taxon>Bdelloidea</taxon>
        <taxon>Adinetida</taxon>
        <taxon>Adinetidae</taxon>
        <taxon>Adineta</taxon>
    </lineage>
</organism>
<dbReference type="EMBL" id="CAJOBB010001100">
    <property type="protein sequence ID" value="CAF3808452.1"/>
    <property type="molecule type" value="Genomic_DNA"/>
</dbReference>
<gene>
    <name evidence="1" type="ORF">IZO911_LOCUS8738</name>
    <name evidence="2" type="ORF">KXQ929_LOCUS17475</name>
</gene>
<dbReference type="EMBL" id="CAJNOE010000060">
    <property type="protein sequence ID" value="CAF0834897.1"/>
    <property type="molecule type" value="Genomic_DNA"/>
</dbReference>
<sequence>MSLTGRVSQIKITGPQNPDILQYSNAKLQLMKNDSKLIIMLPPDNEIAYECYLNDCSYLEESSAPGTVECIHDRSKQDKWIIIDKQKGAVELLNYMRDYLQNRPPEPEAIPEPESDENVKQFIRALNDNKPDIASQIARLLAQNKTSIRLGLDIINESGNVPPVPPPEPVEKPLKLKLSIESYLINLCTDEQFEVTILPRTTINDLKQIVQTNVDIPSNNQFWYINREHLPDNYEFGVTMPRVNESTVLVLYISKPQNT</sequence>
<proteinExistence type="predicted"/>
<evidence type="ECO:0000313" key="3">
    <source>
        <dbReference type="Proteomes" id="UP000663868"/>
    </source>
</evidence>
<evidence type="ECO:0000313" key="2">
    <source>
        <dbReference type="EMBL" id="CAF3808452.1"/>
    </source>
</evidence>
<dbReference type="SUPFAM" id="SSF54236">
    <property type="entry name" value="Ubiquitin-like"/>
    <property type="match status" value="1"/>
</dbReference>